<evidence type="ECO:0000313" key="4">
    <source>
        <dbReference type="Proteomes" id="UP000834106"/>
    </source>
</evidence>
<name>A0AAD2DP64_9LAMI</name>
<evidence type="ECO:0000259" key="2">
    <source>
        <dbReference type="Pfam" id="PF05617"/>
    </source>
</evidence>
<dbReference type="InterPro" id="IPR008502">
    <property type="entry name" value="Prolamin-like"/>
</dbReference>
<dbReference type="AlphaFoldDB" id="A0AAD2DP64"/>
<accession>A0AAD2DP64</accession>
<evidence type="ECO:0000313" key="3">
    <source>
        <dbReference type="EMBL" id="CAI9758920.1"/>
    </source>
</evidence>
<dbReference type="Proteomes" id="UP000834106">
    <property type="component" value="Chromosome 4"/>
</dbReference>
<reference evidence="3" key="1">
    <citation type="submission" date="2023-05" db="EMBL/GenBank/DDBJ databases">
        <authorList>
            <person name="Huff M."/>
        </authorList>
    </citation>
    <scope>NUCLEOTIDE SEQUENCE</scope>
</reference>
<sequence>MVVCMATSAVPRSIYVAATPHPQFSTVGAPSDSVLMEEDFLPCLEALKGMEGCEEEIFKAVFGFPVDASCCQVVNQIAKICLPKELLLNHTFLPVTLENCITVPAPPASI</sequence>
<protein>
    <recommendedName>
        <fullName evidence="2">Prolamin-like domain-containing protein</fullName>
    </recommendedName>
</protein>
<feature type="domain" description="Prolamin-like" evidence="2">
    <location>
        <begin position="43"/>
        <end position="86"/>
    </location>
</feature>
<keyword evidence="1" id="KW-0732">Signal</keyword>
<keyword evidence="4" id="KW-1185">Reference proteome</keyword>
<proteinExistence type="predicted"/>
<dbReference type="Pfam" id="PF05617">
    <property type="entry name" value="Prolamin_like"/>
    <property type="match status" value="1"/>
</dbReference>
<dbReference type="EMBL" id="OU503039">
    <property type="protein sequence ID" value="CAI9758920.1"/>
    <property type="molecule type" value="Genomic_DNA"/>
</dbReference>
<organism evidence="3 4">
    <name type="scientific">Fraxinus pennsylvanica</name>
    <dbReference type="NCBI Taxonomy" id="56036"/>
    <lineage>
        <taxon>Eukaryota</taxon>
        <taxon>Viridiplantae</taxon>
        <taxon>Streptophyta</taxon>
        <taxon>Embryophyta</taxon>
        <taxon>Tracheophyta</taxon>
        <taxon>Spermatophyta</taxon>
        <taxon>Magnoliopsida</taxon>
        <taxon>eudicotyledons</taxon>
        <taxon>Gunneridae</taxon>
        <taxon>Pentapetalae</taxon>
        <taxon>asterids</taxon>
        <taxon>lamiids</taxon>
        <taxon>Lamiales</taxon>
        <taxon>Oleaceae</taxon>
        <taxon>Oleeae</taxon>
        <taxon>Fraxinus</taxon>
    </lineage>
</organism>
<gene>
    <name evidence="3" type="ORF">FPE_LOCUS6350</name>
</gene>
<evidence type="ECO:0000256" key="1">
    <source>
        <dbReference type="ARBA" id="ARBA00022729"/>
    </source>
</evidence>